<keyword evidence="9" id="KW-0732">Signal</keyword>
<dbReference type="GO" id="GO:0044178">
    <property type="term" value="C:host cell Golgi membrane"/>
    <property type="evidence" value="ECO:0007669"/>
    <property type="project" value="UniProtKB-SubCell"/>
</dbReference>
<keyword evidence="13 18" id="KW-1133">Transmembrane helix</keyword>
<evidence type="ECO:0000256" key="13">
    <source>
        <dbReference type="ARBA" id="ARBA00022989"/>
    </source>
</evidence>
<reference evidence="19" key="1">
    <citation type="submission" date="2024-06" db="EMBL/GenBank/DDBJ databases">
        <title>Multidecadal high mortality disease events in Australian domestic geese associated with an alphaherpesvirus, designated Anatid alphaherpesvirus 2.</title>
        <authorList>
            <person name="Kelly-Bosma M."/>
            <person name="Neave M.J."/>
        </authorList>
    </citation>
    <scope>NUCLEOTIDE SEQUENCE</scope>
    <source>
        <strain evidence="19">ACDP 22-00165</strain>
    </source>
</reference>
<feature type="transmembrane region" description="Helical" evidence="18">
    <location>
        <begin position="203"/>
        <end position="223"/>
    </location>
</feature>
<dbReference type="GO" id="GO:0060141">
    <property type="term" value="P:symbiont-mediated induction of syncytium formation"/>
    <property type="evidence" value="ECO:0007669"/>
    <property type="project" value="UniProtKB-KW"/>
</dbReference>
<feature type="transmembrane region" description="Helical" evidence="18">
    <location>
        <begin position="119"/>
        <end position="139"/>
    </location>
</feature>
<keyword evidence="12" id="KW-1181">Viral primary envelope fusion with host outer nuclear membrane</keyword>
<dbReference type="GO" id="GO:0016020">
    <property type="term" value="C:membrane"/>
    <property type="evidence" value="ECO:0007669"/>
    <property type="project" value="InterPro"/>
</dbReference>
<keyword evidence="8 18" id="KW-0812">Transmembrane</keyword>
<evidence type="ECO:0000256" key="1">
    <source>
        <dbReference type="ARBA" id="ARBA00004252"/>
    </source>
</evidence>
<evidence type="ECO:0000256" key="2">
    <source>
        <dbReference type="ARBA" id="ARBA00004330"/>
    </source>
</evidence>
<keyword evidence="11" id="KW-1043">Host membrane</keyword>
<evidence type="ECO:0000256" key="3">
    <source>
        <dbReference type="ARBA" id="ARBA00004598"/>
    </source>
</evidence>
<keyword evidence="15 18" id="KW-0472">Membrane</keyword>
<dbReference type="GO" id="GO:0039700">
    <property type="term" value="P:fusion of viral membrane with host outer nuclear membrane"/>
    <property type="evidence" value="ECO:0007669"/>
    <property type="project" value="UniProtKB-KW"/>
</dbReference>
<evidence type="ECO:0000256" key="7">
    <source>
        <dbReference type="ARBA" id="ARBA00022612"/>
    </source>
</evidence>
<sequence length="351" mass="38007">MTAATTAGLVTIVLALGIYTVFVAVFALRLGHGGRGCLYAVIPDSSTIDVKNFTWEALNDSLIYSTLGSAAPTPSGKGPDYSDACRQTLIDPTVASALGSTQSGRDRLRLVVGTRNCAAYLWTTQLRFLGAAIVFYSLFYGTRQWRRMFGVVRFKRDRLSPTRYTGNYAARVMAGTVLRTRYTKMANFMCELAMNRSSFNRAFIADPITFMFSNPVAAALIVFEAALRVTAQCCAISVITSLTVPCAGVYTVMYKALTWMFIVAVVLAELALLLAPGPAEKTIMIGEVLDWKKQGGNSGGGRTPSIFVNCCATVLSGLFIKALHLLFVAAVIVALIKYEQKIQAALFGGWI</sequence>
<dbReference type="Pfam" id="PF01621">
    <property type="entry name" value="Fusion_gly_K"/>
    <property type="match status" value="1"/>
</dbReference>
<feature type="transmembrane region" description="Helical" evidence="18">
    <location>
        <begin position="229"/>
        <end position="250"/>
    </location>
</feature>
<feature type="transmembrane region" description="Helical" evidence="18">
    <location>
        <begin position="7"/>
        <end position="28"/>
    </location>
</feature>
<evidence type="ECO:0000256" key="18">
    <source>
        <dbReference type="SAM" id="Phobius"/>
    </source>
</evidence>
<evidence type="ECO:0000313" key="19">
    <source>
        <dbReference type="EMBL" id="WOL23335.1"/>
    </source>
</evidence>
<comment type="subcellular location">
    <subcellularLocation>
        <location evidence="1">Host Golgi apparatus membrane</location>
        <topology evidence="1">Multi-pass membrane protein</topology>
    </subcellularLocation>
    <subcellularLocation>
        <location evidence="3">Host cell membrane</location>
        <topology evidence="3">Multi-pass membrane protein</topology>
    </subcellularLocation>
    <subcellularLocation>
        <location evidence="2">Host endosome membrane</location>
        <topology evidence="2">Multi-pass membrane protein</topology>
    </subcellularLocation>
</comment>
<evidence type="ECO:0000256" key="8">
    <source>
        <dbReference type="ARBA" id="ARBA00022692"/>
    </source>
</evidence>
<evidence type="ECO:0000256" key="12">
    <source>
        <dbReference type="ARBA" id="ARBA00022959"/>
    </source>
</evidence>
<feature type="transmembrane region" description="Helical" evidence="18">
    <location>
        <begin position="257"/>
        <end position="275"/>
    </location>
</feature>
<protein>
    <recommendedName>
        <fullName evidence="5">Envelope glycoprotein K</fullName>
    </recommendedName>
</protein>
<keyword evidence="14" id="KW-1039">Host endosome</keyword>
<dbReference type="GO" id="GO:0020002">
    <property type="term" value="C:host cell plasma membrane"/>
    <property type="evidence" value="ECO:0007669"/>
    <property type="project" value="UniProtKB-SubCell"/>
</dbReference>
<proteinExistence type="inferred from homology"/>
<dbReference type="GO" id="GO:0044175">
    <property type="term" value="C:host cell endosome membrane"/>
    <property type="evidence" value="ECO:0007669"/>
    <property type="project" value="UniProtKB-SubCell"/>
</dbReference>
<keyword evidence="7" id="KW-1188">Viral release from host cell</keyword>
<keyword evidence="16" id="KW-0325">Glycoprotein</keyword>
<dbReference type="InterPro" id="IPR002567">
    <property type="entry name" value="GK"/>
</dbReference>
<evidence type="ECO:0000256" key="15">
    <source>
        <dbReference type="ARBA" id="ARBA00023136"/>
    </source>
</evidence>
<feature type="transmembrane region" description="Helical" evidence="18">
    <location>
        <begin position="306"/>
        <end position="336"/>
    </location>
</feature>
<organism evidence="19">
    <name type="scientific">Anatid alphaherpesvirus 2</name>
    <dbReference type="NCBI Taxonomy" id="3080522"/>
    <lineage>
        <taxon>Viruses</taxon>
        <taxon>Duplodnaviria</taxon>
        <taxon>Heunggongvirae</taxon>
        <taxon>Peploviricota</taxon>
        <taxon>Herviviricetes</taxon>
        <taxon>Herpesvirales</taxon>
        <taxon>Orthoherpesviridae</taxon>
        <taxon>Alphaherpesvirinae</taxon>
    </lineage>
</organism>
<evidence type="ECO:0000256" key="4">
    <source>
        <dbReference type="ARBA" id="ARBA00007266"/>
    </source>
</evidence>
<evidence type="ECO:0000256" key="9">
    <source>
        <dbReference type="ARBA" id="ARBA00022729"/>
    </source>
</evidence>
<evidence type="ECO:0000256" key="11">
    <source>
        <dbReference type="ARBA" id="ARBA00022870"/>
    </source>
</evidence>
<evidence type="ECO:0000256" key="16">
    <source>
        <dbReference type="ARBA" id="ARBA00023180"/>
    </source>
</evidence>
<name>A0AAU0K8A2_9ALPH</name>
<evidence type="ECO:0000256" key="5">
    <source>
        <dbReference type="ARBA" id="ARBA00013975"/>
    </source>
</evidence>
<accession>A0AAU0K8A2</accession>
<comment type="similarity">
    <text evidence="4">Belongs to the alphaherpesvirinae glycoprotein K family.</text>
</comment>
<keyword evidence="10" id="KW-1040">Host Golgi apparatus</keyword>
<keyword evidence="17" id="KW-1180">Syncytium formation induced by viral infection</keyword>
<evidence type="ECO:0000256" key="6">
    <source>
        <dbReference type="ARBA" id="ARBA00022511"/>
    </source>
</evidence>
<dbReference type="EMBL" id="OR540300">
    <property type="protein sequence ID" value="WOL23335.1"/>
    <property type="molecule type" value="Genomic_DNA"/>
</dbReference>
<evidence type="ECO:0000256" key="17">
    <source>
        <dbReference type="ARBA" id="ARBA00023213"/>
    </source>
</evidence>
<evidence type="ECO:0000256" key="10">
    <source>
        <dbReference type="ARBA" id="ARBA00022812"/>
    </source>
</evidence>
<keyword evidence="6" id="KW-1032">Host cell membrane</keyword>
<evidence type="ECO:0000256" key="14">
    <source>
        <dbReference type="ARBA" id="ARBA00023046"/>
    </source>
</evidence>